<evidence type="ECO:0000313" key="7">
    <source>
        <dbReference type="EMBL" id="EME81914.1"/>
    </source>
</evidence>
<protein>
    <submittedName>
        <fullName evidence="7">Uncharacterized protein</fullName>
    </submittedName>
</protein>
<keyword evidence="5 6" id="KW-0472">Membrane</keyword>
<dbReference type="GeneID" id="19336201"/>
<dbReference type="Pfam" id="PF13347">
    <property type="entry name" value="MFS_2"/>
    <property type="match status" value="1"/>
</dbReference>
<dbReference type="PANTHER" id="PTHR19432:SF76">
    <property type="entry name" value="TRANSPORTER, PUTATIVE (EUROFUNG)-RELATED"/>
    <property type="match status" value="1"/>
</dbReference>
<evidence type="ECO:0000256" key="6">
    <source>
        <dbReference type="SAM" id="Phobius"/>
    </source>
</evidence>
<feature type="transmembrane region" description="Helical" evidence="6">
    <location>
        <begin position="322"/>
        <end position="341"/>
    </location>
</feature>
<feature type="transmembrane region" description="Helical" evidence="6">
    <location>
        <begin position="213"/>
        <end position="233"/>
    </location>
</feature>
<dbReference type="Gene3D" id="1.20.1250.20">
    <property type="entry name" value="MFS general substrate transporter like domains"/>
    <property type="match status" value="1"/>
</dbReference>
<feature type="transmembrane region" description="Helical" evidence="6">
    <location>
        <begin position="493"/>
        <end position="517"/>
    </location>
</feature>
<gene>
    <name evidence="7" type="ORF">MYCFIDRAFT_203852</name>
</gene>
<dbReference type="RefSeq" id="XP_007927424.1">
    <property type="nucleotide sequence ID" value="XM_007929233.1"/>
</dbReference>
<dbReference type="HOGENOM" id="CLU_018303_0_0_1"/>
<dbReference type="PANTHER" id="PTHR19432">
    <property type="entry name" value="SUGAR TRANSPORTER"/>
    <property type="match status" value="1"/>
</dbReference>
<name>M2ZSB3_PSEFD</name>
<keyword evidence="4 6" id="KW-1133">Transmembrane helix</keyword>
<comment type="subcellular location">
    <subcellularLocation>
        <location evidence="1">Membrane</location>
        <topology evidence="1">Multi-pass membrane protein</topology>
    </subcellularLocation>
</comment>
<dbReference type="Proteomes" id="UP000016932">
    <property type="component" value="Unassembled WGS sequence"/>
</dbReference>
<feature type="transmembrane region" description="Helical" evidence="6">
    <location>
        <begin position="30"/>
        <end position="47"/>
    </location>
</feature>
<dbReference type="eggNOG" id="KOG0637">
    <property type="taxonomic scope" value="Eukaryota"/>
</dbReference>
<dbReference type="AlphaFoldDB" id="M2ZSB3"/>
<feature type="transmembrane region" description="Helical" evidence="6">
    <location>
        <begin position="99"/>
        <end position="118"/>
    </location>
</feature>
<feature type="transmembrane region" description="Helical" evidence="6">
    <location>
        <begin position="542"/>
        <end position="563"/>
    </location>
</feature>
<evidence type="ECO:0000256" key="1">
    <source>
        <dbReference type="ARBA" id="ARBA00004141"/>
    </source>
</evidence>
<keyword evidence="8" id="KW-1185">Reference proteome</keyword>
<accession>M2ZSB3</accession>
<feature type="transmembrane region" description="Helical" evidence="6">
    <location>
        <begin position="279"/>
        <end position="301"/>
    </location>
</feature>
<evidence type="ECO:0000256" key="3">
    <source>
        <dbReference type="ARBA" id="ARBA00022692"/>
    </source>
</evidence>
<dbReference type="SUPFAM" id="SSF103473">
    <property type="entry name" value="MFS general substrate transporter"/>
    <property type="match status" value="1"/>
</dbReference>
<proteinExistence type="predicted"/>
<keyword evidence="2" id="KW-0813">Transport</keyword>
<feature type="transmembrane region" description="Helical" evidence="6">
    <location>
        <begin position="177"/>
        <end position="201"/>
    </location>
</feature>
<dbReference type="KEGG" id="pfj:MYCFIDRAFT_203852"/>
<dbReference type="InterPro" id="IPR036259">
    <property type="entry name" value="MFS_trans_sf"/>
</dbReference>
<organism evidence="7 8">
    <name type="scientific">Pseudocercospora fijiensis (strain CIRAD86)</name>
    <name type="common">Black leaf streak disease fungus</name>
    <name type="synonym">Mycosphaerella fijiensis</name>
    <dbReference type="NCBI Taxonomy" id="383855"/>
    <lineage>
        <taxon>Eukaryota</taxon>
        <taxon>Fungi</taxon>
        <taxon>Dikarya</taxon>
        <taxon>Ascomycota</taxon>
        <taxon>Pezizomycotina</taxon>
        <taxon>Dothideomycetes</taxon>
        <taxon>Dothideomycetidae</taxon>
        <taxon>Mycosphaerellales</taxon>
        <taxon>Mycosphaerellaceae</taxon>
        <taxon>Pseudocercospora</taxon>
    </lineage>
</organism>
<dbReference type="VEuPathDB" id="FungiDB:MYCFIDRAFT_203852"/>
<evidence type="ECO:0000256" key="2">
    <source>
        <dbReference type="ARBA" id="ARBA00022448"/>
    </source>
</evidence>
<dbReference type="GO" id="GO:0008506">
    <property type="term" value="F:sucrose:proton symporter activity"/>
    <property type="evidence" value="ECO:0007669"/>
    <property type="project" value="TreeGrafter"/>
</dbReference>
<dbReference type="GO" id="GO:0005886">
    <property type="term" value="C:plasma membrane"/>
    <property type="evidence" value="ECO:0007669"/>
    <property type="project" value="TreeGrafter"/>
</dbReference>
<keyword evidence="3 6" id="KW-0812">Transmembrane</keyword>
<evidence type="ECO:0000256" key="5">
    <source>
        <dbReference type="ARBA" id="ARBA00023136"/>
    </source>
</evidence>
<evidence type="ECO:0000256" key="4">
    <source>
        <dbReference type="ARBA" id="ARBA00022989"/>
    </source>
</evidence>
<dbReference type="OrthoDB" id="28755at2759"/>
<evidence type="ECO:0000313" key="8">
    <source>
        <dbReference type="Proteomes" id="UP000016932"/>
    </source>
</evidence>
<feature type="transmembrane region" description="Helical" evidence="6">
    <location>
        <begin position="67"/>
        <end position="87"/>
    </location>
</feature>
<reference evidence="7 8" key="1">
    <citation type="journal article" date="2012" name="PLoS Pathog.">
        <title>Diverse lifestyles and strategies of plant pathogenesis encoded in the genomes of eighteen Dothideomycetes fungi.</title>
        <authorList>
            <person name="Ohm R.A."/>
            <person name="Feau N."/>
            <person name="Henrissat B."/>
            <person name="Schoch C.L."/>
            <person name="Horwitz B.A."/>
            <person name="Barry K.W."/>
            <person name="Condon B.J."/>
            <person name="Copeland A.C."/>
            <person name="Dhillon B."/>
            <person name="Glaser F."/>
            <person name="Hesse C.N."/>
            <person name="Kosti I."/>
            <person name="LaButti K."/>
            <person name="Lindquist E.A."/>
            <person name="Lucas S."/>
            <person name="Salamov A.A."/>
            <person name="Bradshaw R.E."/>
            <person name="Ciuffetti L."/>
            <person name="Hamelin R.C."/>
            <person name="Kema G.H.J."/>
            <person name="Lawrence C."/>
            <person name="Scott J.A."/>
            <person name="Spatafora J.W."/>
            <person name="Turgeon B.G."/>
            <person name="de Wit P.J.G.M."/>
            <person name="Zhong S."/>
            <person name="Goodwin S.B."/>
            <person name="Grigoriev I.V."/>
        </authorList>
    </citation>
    <scope>NUCLEOTIDE SEQUENCE [LARGE SCALE GENOMIC DNA]</scope>
    <source>
        <strain evidence="7 8">CIRAD86</strain>
    </source>
</reference>
<dbReference type="EMBL" id="KB446559">
    <property type="protein sequence ID" value="EME81914.1"/>
    <property type="molecule type" value="Genomic_DNA"/>
</dbReference>
<sequence length="569" mass="61627">MTATTPPPSSSASSWTGQPRIKGSTEAMRMFLLTFSLIGLQFCWGTEQTYATPYLLALGLSKGGMSLVWIAGPLSGLIMQPIIGMISDKSTSKYGRRRPFMVGGTIAVAVCLLIMGWAKEIVAHFVEEGPRRNAMTIKLAVVDIYVLDFMINIAQATCRALVVDALPMSKQQVGAAWVTRMVGLGHILVFGFGALDLNAILPPMFGDTQFKKVCAFAALAMIISFSVTCWAVEERVLVSDGSKQHDAGSDQSLVSIIRQIYERALYVPERIQFICNVQFWAWIGWFPLMFYGSTWVGEIYLRHDAPQTGSNRDDALSQVGRVGSTALIIHSFTGFITAILLPNLVTSPGDEETERKFTPRPPESLRPIVEKVGAKQPTLLDVWTCGNAMLGLCLVWAPLIKSVGLATFLMAATGVPSAISGFAATTYIGVEINKLSTSLPTSTTHRYTVVNNRRDSNEGLELSDRAADDTCLHLRHSSQSSLGSSSTGELSGIYLGILNIYTTLPQFVGTAISWVVFSILEPGKSPELAKDSHPDEHHSTEGVSGIGVCLFIGAITAVVSSFATRKLKE</sequence>